<dbReference type="EMBL" id="QFLI01000001">
    <property type="protein sequence ID" value="PXY02551.1"/>
    <property type="molecule type" value="Genomic_DNA"/>
</dbReference>
<proteinExistence type="predicted"/>
<organism evidence="1 2">
    <name type="scientific">Marinifilum breve</name>
    <dbReference type="NCBI Taxonomy" id="2184082"/>
    <lineage>
        <taxon>Bacteria</taxon>
        <taxon>Pseudomonadati</taxon>
        <taxon>Bacteroidota</taxon>
        <taxon>Bacteroidia</taxon>
        <taxon>Marinilabiliales</taxon>
        <taxon>Marinifilaceae</taxon>
    </lineage>
</organism>
<evidence type="ECO:0000313" key="1">
    <source>
        <dbReference type="EMBL" id="PXY02551.1"/>
    </source>
</evidence>
<name>A0A2V4A1R3_9BACT</name>
<accession>A0A2V4A1R3</accession>
<dbReference type="AlphaFoldDB" id="A0A2V4A1R3"/>
<protein>
    <submittedName>
        <fullName evidence="1">Uncharacterized protein</fullName>
    </submittedName>
</protein>
<gene>
    <name evidence="1" type="ORF">DF185_00205</name>
</gene>
<sequence length="501" mass="55224">MLLLCCLIGTGCTEETFTENVSPGSEGEPFGLSYAPVMNAREYAQIRTAPPTINTGGVIPHFEILNVKNGEGILLDEIYLADVQIMNAGSKTLPLEEENYYVNTAGDTVKEVNGQDLRNVGTIVIANKNKFGIGDYYFSFKVTTVVDNQATETIFEDAFHLNVGPQLVSALIYIPKSQNLLFGEEANTTEPVMPSGNQDVSFELVNYSDTLVIDVSTGAISLADGYTSATGFDTLHPQVNVVSNISGEVVAFKDVVTLVASNTPVVFPKDSIKFFYPTFQAENAQYGYKKIVNDPGLVSSWNIWKQISPAPLAEVDRPIENSSQKALSTNLVVSGKSTPFDSWVITNTQSLNNYNLGYNLSATFYYQNKYVEYMANGQTPTELEFYISTDYMGSFEDATWTKVNDVLNCWINTHDGGATIGTPYPGDQKGEDPEGRKNTSYNADGKWVKCVLDLMPYKNEANFTIAFRVKCNFDSEIVYKNGEGRAGTYNVSDLYYMAVEQ</sequence>
<reference evidence="1 2" key="1">
    <citation type="submission" date="2018-05" db="EMBL/GenBank/DDBJ databases">
        <title>Marinifilum breve JC075T sp. nov., a marine bacterium isolated from Yongle Blue Hole in the South China Sea.</title>
        <authorList>
            <person name="Fu T."/>
        </authorList>
    </citation>
    <scope>NUCLEOTIDE SEQUENCE [LARGE SCALE GENOMIC DNA]</scope>
    <source>
        <strain evidence="1 2">JC075</strain>
    </source>
</reference>
<dbReference type="Proteomes" id="UP000248079">
    <property type="component" value="Unassembled WGS sequence"/>
</dbReference>
<comment type="caution">
    <text evidence="1">The sequence shown here is derived from an EMBL/GenBank/DDBJ whole genome shotgun (WGS) entry which is preliminary data.</text>
</comment>
<evidence type="ECO:0000313" key="2">
    <source>
        <dbReference type="Proteomes" id="UP000248079"/>
    </source>
</evidence>
<keyword evidence="2" id="KW-1185">Reference proteome</keyword>